<feature type="transmembrane region" description="Helical" evidence="1">
    <location>
        <begin position="186"/>
        <end position="206"/>
    </location>
</feature>
<gene>
    <name evidence="2" type="ORF">ABOD76_12655</name>
</gene>
<evidence type="ECO:0000313" key="2">
    <source>
        <dbReference type="EMBL" id="XBV84293.1"/>
    </source>
</evidence>
<feature type="transmembrane region" description="Helical" evidence="1">
    <location>
        <begin position="12"/>
        <end position="34"/>
    </location>
</feature>
<accession>A0AAU7U8I1</accession>
<proteinExistence type="predicted"/>
<name>A0AAU7U8I1_9DEIO</name>
<dbReference type="KEGG" id="dsc:ABOD76_12655"/>
<protein>
    <recommendedName>
        <fullName evidence="3">Cation transporter</fullName>
    </recommendedName>
</protein>
<evidence type="ECO:0008006" key="3">
    <source>
        <dbReference type="Google" id="ProtNLM"/>
    </source>
</evidence>
<dbReference type="RefSeq" id="WP_350242331.1">
    <property type="nucleotide sequence ID" value="NZ_CP158299.1"/>
</dbReference>
<keyword evidence="1" id="KW-1133">Transmembrane helix</keyword>
<dbReference type="AlphaFoldDB" id="A0AAU7U8I1"/>
<evidence type="ECO:0000256" key="1">
    <source>
        <dbReference type="SAM" id="Phobius"/>
    </source>
</evidence>
<keyword evidence="1" id="KW-0812">Transmembrane</keyword>
<feature type="transmembrane region" description="Helical" evidence="1">
    <location>
        <begin position="155"/>
        <end position="174"/>
    </location>
</feature>
<keyword evidence="1" id="KW-0472">Membrane</keyword>
<sequence>MNARLSTRTLEQAALLALALRVLSLPALLLYLLLRREGGGWYSLPDLLGSAALLTLWGLLLRDLFAGRAARLNSTRLAVLRVSYPWLAAYQGALWVLAALGFGTGMYPEANPAAVFILLSVWVGGIVINLLLFLLSVRLFPNPADQTGRRQLSDLLNVAAALSLASTIINVVPLAGAPAPTHADQWAYLLAGVAELASLLLLRLALQRPAPEQR</sequence>
<organism evidence="2">
    <name type="scientific">Deinococcus sonorensis KR-87</name>
    <dbReference type="NCBI Taxonomy" id="694439"/>
    <lineage>
        <taxon>Bacteria</taxon>
        <taxon>Thermotogati</taxon>
        <taxon>Deinococcota</taxon>
        <taxon>Deinococci</taxon>
        <taxon>Deinococcales</taxon>
        <taxon>Deinococcaceae</taxon>
        <taxon>Deinococcus</taxon>
    </lineage>
</organism>
<feature type="transmembrane region" description="Helical" evidence="1">
    <location>
        <begin position="113"/>
        <end position="135"/>
    </location>
</feature>
<reference evidence="2" key="1">
    <citation type="submission" date="2024-06" db="EMBL/GenBank/DDBJ databases">
        <title>Draft Genome Sequence of Deinococcus sonorensis Type Strain KR-87, a Biofilm Producing Representative of the Genus Deinococcus.</title>
        <authorList>
            <person name="Boren L.S."/>
            <person name="Grosso R.A."/>
            <person name="Hugenberg-Cox A.N."/>
            <person name="Hill J.T.E."/>
            <person name="Albert C.M."/>
            <person name="Tuohy J.M."/>
        </authorList>
    </citation>
    <scope>NUCLEOTIDE SEQUENCE</scope>
    <source>
        <strain evidence="2">KR-87</strain>
    </source>
</reference>
<feature type="transmembrane region" description="Helical" evidence="1">
    <location>
        <begin position="40"/>
        <end position="61"/>
    </location>
</feature>
<dbReference type="EMBL" id="CP158299">
    <property type="protein sequence ID" value="XBV84293.1"/>
    <property type="molecule type" value="Genomic_DNA"/>
</dbReference>
<feature type="transmembrane region" description="Helical" evidence="1">
    <location>
        <begin position="82"/>
        <end position="107"/>
    </location>
</feature>